<evidence type="ECO:0000259" key="1">
    <source>
        <dbReference type="Pfam" id="PF12728"/>
    </source>
</evidence>
<dbReference type="Pfam" id="PF12728">
    <property type="entry name" value="HTH_17"/>
    <property type="match status" value="1"/>
</dbReference>
<name>A0ABN3EI88_9ACTN</name>
<feature type="domain" description="Helix-turn-helix" evidence="1">
    <location>
        <begin position="4"/>
        <end position="50"/>
    </location>
</feature>
<keyword evidence="3" id="KW-1185">Reference proteome</keyword>
<dbReference type="EMBL" id="BAAATR010000024">
    <property type="protein sequence ID" value="GAA2259138.1"/>
    <property type="molecule type" value="Genomic_DNA"/>
</dbReference>
<dbReference type="Proteomes" id="UP001500305">
    <property type="component" value="Unassembled WGS sequence"/>
</dbReference>
<accession>A0ABN3EI88</accession>
<organism evidence="2 3">
    <name type="scientific">Kitasatospora cystarginea</name>
    <dbReference type="NCBI Taxonomy" id="58350"/>
    <lineage>
        <taxon>Bacteria</taxon>
        <taxon>Bacillati</taxon>
        <taxon>Actinomycetota</taxon>
        <taxon>Actinomycetes</taxon>
        <taxon>Kitasatosporales</taxon>
        <taxon>Streptomycetaceae</taxon>
        <taxon>Kitasatospora</taxon>
    </lineage>
</organism>
<dbReference type="SUPFAM" id="SSF46955">
    <property type="entry name" value="Putative DNA-binding domain"/>
    <property type="match status" value="1"/>
</dbReference>
<gene>
    <name evidence="2" type="ORF">GCM10010430_48980</name>
</gene>
<dbReference type="RefSeq" id="WP_344638659.1">
    <property type="nucleotide sequence ID" value="NZ_BAAATR010000024.1"/>
</dbReference>
<reference evidence="2 3" key="1">
    <citation type="journal article" date="2019" name="Int. J. Syst. Evol. Microbiol.">
        <title>The Global Catalogue of Microorganisms (GCM) 10K type strain sequencing project: providing services to taxonomists for standard genome sequencing and annotation.</title>
        <authorList>
            <consortium name="The Broad Institute Genomics Platform"/>
            <consortium name="The Broad Institute Genome Sequencing Center for Infectious Disease"/>
            <person name="Wu L."/>
            <person name="Ma J."/>
        </authorList>
    </citation>
    <scope>NUCLEOTIDE SEQUENCE [LARGE SCALE GENOMIC DNA]</scope>
    <source>
        <strain evidence="2 3">JCM 7356</strain>
    </source>
</reference>
<sequence>MERYLTTSEVAERYRTAESTVRYWRHTGYGPRGVKVGRRVLYLESELQRFDRELHEPGDHWVLGA</sequence>
<evidence type="ECO:0000313" key="3">
    <source>
        <dbReference type="Proteomes" id="UP001500305"/>
    </source>
</evidence>
<protein>
    <recommendedName>
        <fullName evidence="1">Helix-turn-helix domain-containing protein</fullName>
    </recommendedName>
</protein>
<evidence type="ECO:0000313" key="2">
    <source>
        <dbReference type="EMBL" id="GAA2259138.1"/>
    </source>
</evidence>
<proteinExistence type="predicted"/>
<dbReference type="InterPro" id="IPR009061">
    <property type="entry name" value="DNA-bd_dom_put_sf"/>
</dbReference>
<dbReference type="InterPro" id="IPR041657">
    <property type="entry name" value="HTH_17"/>
</dbReference>
<comment type="caution">
    <text evidence="2">The sequence shown here is derived from an EMBL/GenBank/DDBJ whole genome shotgun (WGS) entry which is preliminary data.</text>
</comment>